<evidence type="ECO:0000313" key="2">
    <source>
        <dbReference type="Proteomes" id="UP001172386"/>
    </source>
</evidence>
<gene>
    <name evidence="1" type="ORF">H2198_003630</name>
</gene>
<sequence length="373" mass="42521">MEGFVVQAPNHFTVPRPPEVVNDLLHSPFLQPAMTDSLLCHSILAVSAAAETAIPDPTMNVLALTLLDQAMTLLRQRVAIERFKLEDNTIIAAIYLWKANLSLADRESLKGHASSIRALVATREGVEKLGMSGAVAQLLRWTDIMHSLRVHEPCQYTILDEIPGRPQADVNHYGTYWRQDAQLMPTSDRTIIKACQDCCFIIETLELHESERMEPALYWYLYQKTCQVFQQSSTVRAKYYDSGNMEECIILTIDLLKLLIFKGGYMQPDRWDIRSLCSGIVEAVKSTGPSNFWQKHMDVLIWIMFVVRAAEHDSEEQEWARKVLKGALQSKFGYRESWLNDWQNELRTLLASFGWSHTVLSDGIHAMCIKIFG</sequence>
<comment type="caution">
    <text evidence="1">The sequence shown here is derived from an EMBL/GenBank/DDBJ whole genome shotgun (WGS) entry which is preliminary data.</text>
</comment>
<accession>A0ACC3AAZ0</accession>
<name>A0ACC3AAZ0_9EURO</name>
<organism evidence="1 2">
    <name type="scientific">Neophaeococcomyces mojaviensis</name>
    <dbReference type="NCBI Taxonomy" id="3383035"/>
    <lineage>
        <taxon>Eukaryota</taxon>
        <taxon>Fungi</taxon>
        <taxon>Dikarya</taxon>
        <taxon>Ascomycota</taxon>
        <taxon>Pezizomycotina</taxon>
        <taxon>Eurotiomycetes</taxon>
        <taxon>Chaetothyriomycetidae</taxon>
        <taxon>Chaetothyriales</taxon>
        <taxon>Chaetothyriales incertae sedis</taxon>
        <taxon>Neophaeococcomyces</taxon>
    </lineage>
</organism>
<dbReference type="Proteomes" id="UP001172386">
    <property type="component" value="Unassembled WGS sequence"/>
</dbReference>
<protein>
    <submittedName>
        <fullName evidence="1">Uncharacterized protein</fullName>
    </submittedName>
</protein>
<dbReference type="EMBL" id="JAPDRQ010000049">
    <property type="protein sequence ID" value="KAJ9658612.1"/>
    <property type="molecule type" value="Genomic_DNA"/>
</dbReference>
<proteinExistence type="predicted"/>
<evidence type="ECO:0000313" key="1">
    <source>
        <dbReference type="EMBL" id="KAJ9658612.1"/>
    </source>
</evidence>
<keyword evidence="2" id="KW-1185">Reference proteome</keyword>
<reference evidence="1" key="1">
    <citation type="submission" date="2022-10" db="EMBL/GenBank/DDBJ databases">
        <title>Culturing micro-colonial fungi from biological soil crusts in the Mojave desert and describing Neophaeococcomyces mojavensis, and introducing the new genera and species Taxawa tesnikishii.</title>
        <authorList>
            <person name="Kurbessoian T."/>
            <person name="Stajich J.E."/>
        </authorList>
    </citation>
    <scope>NUCLEOTIDE SEQUENCE</scope>
    <source>
        <strain evidence="1">JES_112</strain>
    </source>
</reference>